<evidence type="ECO:0000313" key="2">
    <source>
        <dbReference type="EMBL" id="CAL1688681.1"/>
    </source>
</evidence>
<gene>
    <name evidence="2" type="ORF">LPLAT_LOCUS13699</name>
</gene>
<accession>A0AAV2P9N5</accession>
<dbReference type="PROSITE" id="PS51029">
    <property type="entry name" value="MADF"/>
    <property type="match status" value="1"/>
</dbReference>
<dbReference type="PANTHER" id="PTHR21505:SF12">
    <property type="entry name" value="MADF DOMAIN-CONTAINING PROTEIN-RELATED"/>
    <property type="match status" value="1"/>
</dbReference>
<keyword evidence="3" id="KW-1185">Reference proteome</keyword>
<protein>
    <recommendedName>
        <fullName evidence="1">MADF domain-containing protein</fullName>
    </recommendedName>
</protein>
<name>A0AAV2P9N5_9HYME</name>
<feature type="domain" description="MADF" evidence="1">
    <location>
        <begin position="13"/>
        <end position="105"/>
    </location>
</feature>
<proteinExistence type="predicted"/>
<organism evidence="2 3">
    <name type="scientific">Lasius platythorax</name>
    <dbReference type="NCBI Taxonomy" id="488582"/>
    <lineage>
        <taxon>Eukaryota</taxon>
        <taxon>Metazoa</taxon>
        <taxon>Ecdysozoa</taxon>
        <taxon>Arthropoda</taxon>
        <taxon>Hexapoda</taxon>
        <taxon>Insecta</taxon>
        <taxon>Pterygota</taxon>
        <taxon>Neoptera</taxon>
        <taxon>Endopterygota</taxon>
        <taxon>Hymenoptera</taxon>
        <taxon>Apocrita</taxon>
        <taxon>Aculeata</taxon>
        <taxon>Formicoidea</taxon>
        <taxon>Formicidae</taxon>
        <taxon>Formicinae</taxon>
        <taxon>Lasius</taxon>
        <taxon>Lasius</taxon>
    </lineage>
</organism>
<dbReference type="AlphaFoldDB" id="A0AAV2P9N5"/>
<dbReference type="Proteomes" id="UP001497644">
    <property type="component" value="Chromosome 8"/>
</dbReference>
<dbReference type="Pfam" id="PF10545">
    <property type="entry name" value="MADF_DNA_bdg"/>
    <property type="match status" value="1"/>
</dbReference>
<dbReference type="EMBL" id="OZ034831">
    <property type="protein sequence ID" value="CAL1688681.1"/>
    <property type="molecule type" value="Genomic_DNA"/>
</dbReference>
<dbReference type="SMART" id="SM00595">
    <property type="entry name" value="MADF"/>
    <property type="match status" value="1"/>
</dbReference>
<dbReference type="InterPro" id="IPR006578">
    <property type="entry name" value="MADF-dom"/>
</dbReference>
<evidence type="ECO:0000259" key="1">
    <source>
        <dbReference type="PROSITE" id="PS51029"/>
    </source>
</evidence>
<evidence type="ECO:0000313" key="3">
    <source>
        <dbReference type="Proteomes" id="UP001497644"/>
    </source>
</evidence>
<reference evidence="2" key="1">
    <citation type="submission" date="2024-04" db="EMBL/GenBank/DDBJ databases">
        <authorList>
            <consortium name="Molecular Ecology Group"/>
        </authorList>
    </citation>
    <scope>NUCLEOTIDE SEQUENCE</scope>
</reference>
<sequence>MSKFDWTKNKTKLLISLLEKLPHLWDVSQADYKNRSKRTASIEQLAQQFNTDSGEVGRKLHNLMTQFNNELRKTRKRKNGQGSGEVYISKWEFFEALQFMQSSSKCTEI</sequence>
<dbReference type="PANTHER" id="PTHR21505">
    <property type="entry name" value="MADF DOMAIN-CONTAINING PROTEIN-RELATED"/>
    <property type="match status" value="1"/>
</dbReference>